<evidence type="ECO:0000256" key="1">
    <source>
        <dbReference type="SAM" id="MobiDB-lite"/>
    </source>
</evidence>
<dbReference type="EMBL" id="BNJQ01000014">
    <property type="protein sequence ID" value="GHP06884.1"/>
    <property type="molecule type" value="Genomic_DNA"/>
</dbReference>
<feature type="region of interest" description="Disordered" evidence="1">
    <location>
        <begin position="1"/>
        <end position="141"/>
    </location>
</feature>
<evidence type="ECO:0000313" key="3">
    <source>
        <dbReference type="Proteomes" id="UP000660262"/>
    </source>
</evidence>
<feature type="compositionally biased region" description="Basic residues" evidence="1">
    <location>
        <begin position="89"/>
        <end position="101"/>
    </location>
</feature>
<accession>A0A830HIC6</accession>
<dbReference type="Proteomes" id="UP000660262">
    <property type="component" value="Unassembled WGS sequence"/>
</dbReference>
<proteinExistence type="predicted"/>
<reference evidence="2" key="1">
    <citation type="submission" date="2020-10" db="EMBL/GenBank/DDBJ databases">
        <title>Unveiling of a novel bifunctional photoreceptor, Dualchrome1, isolated from a cosmopolitan green alga.</title>
        <authorList>
            <person name="Suzuki S."/>
            <person name="Kawachi M."/>
        </authorList>
    </citation>
    <scope>NUCLEOTIDE SEQUENCE</scope>
    <source>
        <strain evidence="2">NIES 2893</strain>
    </source>
</reference>
<protein>
    <submittedName>
        <fullName evidence="2">Uncharacterized protein</fullName>
    </submittedName>
</protein>
<comment type="caution">
    <text evidence="2">The sequence shown here is derived from an EMBL/GenBank/DDBJ whole genome shotgun (WGS) entry which is preliminary data.</text>
</comment>
<sequence length="162" mass="17527">MVRTRRSSSYGRSLKLKDGTGTAKKLSWGDELNLLKSPTGKAGEKQQQQSNKLKQVAAGGVTKKRNSNGNFNTIDAGKTPGKTLESASARKRRMNARRTSRGKTVERKLPEENIFSPPPAPKVAARPVTSPVTPGVPSSASPAAGFFSFLKPFRAWAFGEQR</sequence>
<feature type="compositionally biased region" description="Low complexity" evidence="1">
    <location>
        <begin position="122"/>
        <end position="141"/>
    </location>
</feature>
<organism evidence="2 3">
    <name type="scientific">Pycnococcus provasolii</name>
    <dbReference type="NCBI Taxonomy" id="41880"/>
    <lineage>
        <taxon>Eukaryota</taxon>
        <taxon>Viridiplantae</taxon>
        <taxon>Chlorophyta</taxon>
        <taxon>Pseudoscourfieldiophyceae</taxon>
        <taxon>Pseudoscourfieldiales</taxon>
        <taxon>Pycnococcaceae</taxon>
        <taxon>Pycnococcus</taxon>
    </lineage>
</organism>
<name>A0A830HIC6_9CHLO</name>
<dbReference type="AlphaFoldDB" id="A0A830HIC6"/>
<keyword evidence="3" id="KW-1185">Reference proteome</keyword>
<evidence type="ECO:0000313" key="2">
    <source>
        <dbReference type="EMBL" id="GHP06884.1"/>
    </source>
</evidence>
<gene>
    <name evidence="2" type="ORF">PPROV_000562800</name>
</gene>